<feature type="region of interest" description="Disordered" evidence="1">
    <location>
        <begin position="1"/>
        <end position="59"/>
    </location>
</feature>
<proteinExistence type="predicted"/>
<feature type="compositionally biased region" description="Polar residues" evidence="1">
    <location>
        <begin position="71"/>
        <end position="80"/>
    </location>
</feature>
<evidence type="ECO:0000256" key="1">
    <source>
        <dbReference type="SAM" id="MobiDB-lite"/>
    </source>
</evidence>
<organism evidence="2 3">
    <name type="scientific">Fusarium ambrosium</name>
    <dbReference type="NCBI Taxonomy" id="131363"/>
    <lineage>
        <taxon>Eukaryota</taxon>
        <taxon>Fungi</taxon>
        <taxon>Dikarya</taxon>
        <taxon>Ascomycota</taxon>
        <taxon>Pezizomycotina</taxon>
        <taxon>Sordariomycetes</taxon>
        <taxon>Hypocreomycetidae</taxon>
        <taxon>Hypocreales</taxon>
        <taxon>Nectriaceae</taxon>
        <taxon>Fusarium</taxon>
        <taxon>Fusarium solani species complex</taxon>
    </lineage>
</organism>
<accession>A0A428U7F4</accession>
<gene>
    <name evidence="2" type="ORF">CDV31_007341</name>
</gene>
<protein>
    <submittedName>
        <fullName evidence="2">Uncharacterized protein</fullName>
    </submittedName>
</protein>
<feature type="region of interest" description="Disordered" evidence="1">
    <location>
        <begin position="71"/>
        <end position="171"/>
    </location>
</feature>
<feature type="compositionally biased region" description="Low complexity" evidence="1">
    <location>
        <begin position="35"/>
        <end position="44"/>
    </location>
</feature>
<evidence type="ECO:0000313" key="2">
    <source>
        <dbReference type="EMBL" id="RSM10158.1"/>
    </source>
</evidence>
<reference evidence="2 3" key="1">
    <citation type="submission" date="2017-06" db="EMBL/GenBank/DDBJ databases">
        <title>Cmopartive genomic analysis of Ambrosia Fusariam Clade fungi.</title>
        <authorList>
            <person name="Stajich J.E."/>
            <person name="Carrillo J."/>
            <person name="Kijimoto T."/>
            <person name="Eskalen A."/>
            <person name="O'Donnell K."/>
            <person name="Kasson M."/>
        </authorList>
    </citation>
    <scope>NUCLEOTIDE SEQUENCE [LARGE SCALE GENOMIC DNA]</scope>
    <source>
        <strain evidence="2 3">NRRL 20438</strain>
    </source>
</reference>
<keyword evidence="3" id="KW-1185">Reference proteome</keyword>
<dbReference type="Proteomes" id="UP000288429">
    <property type="component" value="Unassembled WGS sequence"/>
</dbReference>
<evidence type="ECO:0000313" key="3">
    <source>
        <dbReference type="Proteomes" id="UP000288429"/>
    </source>
</evidence>
<feature type="compositionally biased region" description="Low complexity" evidence="1">
    <location>
        <begin position="108"/>
        <end position="142"/>
    </location>
</feature>
<dbReference type="AlphaFoldDB" id="A0A428U7F4"/>
<feature type="compositionally biased region" description="Low complexity" evidence="1">
    <location>
        <begin position="159"/>
        <end position="171"/>
    </location>
</feature>
<sequence length="225" mass="23525">MSMPPPGDGFGGYAGQQYGQYAAEDQQPQQGYEDQAAAQQPQQHEAAHHKKKKRGYAAQAFEVGTGANAVAGSQTQSAPQQYGAPVSQAAPGYGGYQAEPQAAAPQGYPSYGAQQPAAQAPQYGYQAPDQGYPAPGAGQPAPGIGGITQGMGNMSVGGQPQQQQQAAQQARPAVLNQLYPTDLLSQPFNVSELDLPPPPIVLPPQHERDPISKRQLLPAILPIYA</sequence>
<name>A0A428U7F4_9HYPO</name>
<comment type="caution">
    <text evidence="2">The sequence shown here is derived from an EMBL/GenBank/DDBJ whole genome shotgun (WGS) entry which is preliminary data.</text>
</comment>
<dbReference type="EMBL" id="NIZV01000089">
    <property type="protein sequence ID" value="RSM10158.1"/>
    <property type="molecule type" value="Genomic_DNA"/>
</dbReference>